<keyword evidence="8 11" id="KW-1133">Transmembrane helix</keyword>
<feature type="region of interest" description="Disordered" evidence="12">
    <location>
        <begin position="92"/>
        <end position="124"/>
    </location>
</feature>
<dbReference type="KEGG" id="mfn:Ga0123462_0020"/>
<evidence type="ECO:0000313" key="14">
    <source>
        <dbReference type="Proteomes" id="UP000231637"/>
    </source>
</evidence>
<protein>
    <recommendedName>
        <fullName evidence="3 11">Protein-export membrane protein SecG</fullName>
    </recommendedName>
</protein>
<dbReference type="GO" id="GO:0009306">
    <property type="term" value="P:protein secretion"/>
    <property type="evidence" value="ECO:0007669"/>
    <property type="project" value="UniProtKB-UniRule"/>
</dbReference>
<dbReference type="GO" id="GO:0005886">
    <property type="term" value="C:plasma membrane"/>
    <property type="evidence" value="ECO:0007669"/>
    <property type="project" value="UniProtKB-SubCell"/>
</dbReference>
<evidence type="ECO:0000313" key="13">
    <source>
        <dbReference type="EMBL" id="ATX80900.1"/>
    </source>
</evidence>
<reference evidence="13 14" key="1">
    <citation type="submission" date="2016-12" db="EMBL/GenBank/DDBJ databases">
        <title>Isolation and genomic insights into novel planktonic Zetaproteobacteria from stratified waters of the Chesapeake Bay.</title>
        <authorList>
            <person name="McAllister S.M."/>
            <person name="Kato S."/>
            <person name="Chan C.S."/>
            <person name="Chiu B.K."/>
            <person name="Field E.K."/>
        </authorList>
    </citation>
    <scope>NUCLEOTIDE SEQUENCE [LARGE SCALE GENOMIC DNA]</scope>
    <source>
        <strain evidence="13 14">CP-8</strain>
    </source>
</reference>
<evidence type="ECO:0000256" key="5">
    <source>
        <dbReference type="ARBA" id="ARBA00022475"/>
    </source>
</evidence>
<evidence type="ECO:0000256" key="4">
    <source>
        <dbReference type="ARBA" id="ARBA00022448"/>
    </source>
</evidence>
<proteinExistence type="inferred from homology"/>
<keyword evidence="4 11" id="KW-0813">Transport</keyword>
<dbReference type="GO" id="GO:0043952">
    <property type="term" value="P:protein transport by the Sec complex"/>
    <property type="evidence" value="ECO:0007669"/>
    <property type="project" value="TreeGrafter"/>
</dbReference>
<dbReference type="OrthoDB" id="5298030at2"/>
<dbReference type="Proteomes" id="UP000231637">
    <property type="component" value="Chromosome"/>
</dbReference>
<dbReference type="PRINTS" id="PR01651">
    <property type="entry name" value="SECGEXPORT"/>
</dbReference>
<keyword evidence="5 11" id="KW-1003">Cell membrane</keyword>
<dbReference type="GO" id="GO:0065002">
    <property type="term" value="P:intracellular protein transmembrane transport"/>
    <property type="evidence" value="ECO:0007669"/>
    <property type="project" value="TreeGrafter"/>
</dbReference>
<evidence type="ECO:0000256" key="11">
    <source>
        <dbReference type="RuleBase" id="RU365087"/>
    </source>
</evidence>
<accession>A0A2K8L0R6</accession>
<dbReference type="Pfam" id="PF03840">
    <property type="entry name" value="SecG"/>
    <property type="match status" value="1"/>
</dbReference>
<keyword evidence="7 11" id="KW-0653">Protein transport</keyword>
<dbReference type="RefSeq" id="WP_100264438.1">
    <property type="nucleotide sequence ID" value="NZ_CP018800.1"/>
</dbReference>
<dbReference type="InterPro" id="IPR004692">
    <property type="entry name" value="SecG"/>
</dbReference>
<evidence type="ECO:0000256" key="9">
    <source>
        <dbReference type="ARBA" id="ARBA00023010"/>
    </source>
</evidence>
<evidence type="ECO:0000256" key="10">
    <source>
        <dbReference type="ARBA" id="ARBA00023136"/>
    </source>
</evidence>
<name>A0A2K8L0R6_9PROT</name>
<evidence type="ECO:0000256" key="8">
    <source>
        <dbReference type="ARBA" id="ARBA00022989"/>
    </source>
</evidence>
<comment type="subcellular location">
    <subcellularLocation>
        <location evidence="1 11">Cell membrane</location>
        <topology evidence="1 11">Multi-pass membrane protein</topology>
    </subcellularLocation>
</comment>
<gene>
    <name evidence="13" type="ORF">Ga0123462_0020</name>
</gene>
<comment type="function">
    <text evidence="11">Involved in protein export. Participates in an early event of protein translocation.</text>
</comment>
<dbReference type="PANTHER" id="PTHR34182:SF1">
    <property type="entry name" value="PROTEIN-EXPORT MEMBRANE PROTEIN SECG"/>
    <property type="match status" value="1"/>
</dbReference>
<keyword evidence="9 11" id="KW-0811">Translocation</keyword>
<evidence type="ECO:0000256" key="1">
    <source>
        <dbReference type="ARBA" id="ARBA00004651"/>
    </source>
</evidence>
<evidence type="ECO:0000256" key="7">
    <source>
        <dbReference type="ARBA" id="ARBA00022927"/>
    </source>
</evidence>
<keyword evidence="6 11" id="KW-0812">Transmembrane</keyword>
<evidence type="ECO:0000256" key="3">
    <source>
        <dbReference type="ARBA" id="ARBA00017876"/>
    </source>
</evidence>
<comment type="caution">
    <text evidence="11">Lacks conserved residue(s) required for the propagation of feature annotation.</text>
</comment>
<evidence type="ECO:0000256" key="12">
    <source>
        <dbReference type="SAM" id="MobiDB-lite"/>
    </source>
</evidence>
<dbReference type="NCBIfam" id="TIGR00810">
    <property type="entry name" value="secG"/>
    <property type="match status" value="1"/>
</dbReference>
<evidence type="ECO:0000256" key="6">
    <source>
        <dbReference type="ARBA" id="ARBA00022692"/>
    </source>
</evidence>
<keyword evidence="14" id="KW-1185">Reference proteome</keyword>
<evidence type="ECO:0000256" key="2">
    <source>
        <dbReference type="ARBA" id="ARBA00008445"/>
    </source>
</evidence>
<keyword evidence="10 11" id="KW-0472">Membrane</keyword>
<sequence>MTTVLIIIHVLIALLLIGVILVQRGQGADIGASFGGGGAQTLFGSRGSGSFLGKMTGGLAAAFMVTSLTLAFFSQQQTGSVVERTVVDEIPVEAPAETQPQQGGFDPSKLKDTTAPADGLPGAE</sequence>
<dbReference type="PANTHER" id="PTHR34182">
    <property type="entry name" value="PROTEIN-EXPORT MEMBRANE PROTEIN SECG"/>
    <property type="match status" value="1"/>
</dbReference>
<feature type="transmembrane region" description="Helical" evidence="11">
    <location>
        <begin position="51"/>
        <end position="73"/>
    </location>
</feature>
<dbReference type="GO" id="GO:0015450">
    <property type="term" value="F:protein-transporting ATPase activity"/>
    <property type="evidence" value="ECO:0007669"/>
    <property type="project" value="UniProtKB-UniRule"/>
</dbReference>
<dbReference type="AlphaFoldDB" id="A0A2K8L0R6"/>
<comment type="similarity">
    <text evidence="2 11">Belongs to the SecG family.</text>
</comment>
<dbReference type="EMBL" id="CP018800">
    <property type="protein sequence ID" value="ATX80900.1"/>
    <property type="molecule type" value="Genomic_DNA"/>
</dbReference>
<organism evidence="13 14">
    <name type="scientific">Mariprofundus ferrinatatus</name>
    <dbReference type="NCBI Taxonomy" id="1921087"/>
    <lineage>
        <taxon>Bacteria</taxon>
        <taxon>Pseudomonadati</taxon>
        <taxon>Pseudomonadota</taxon>
        <taxon>Candidatius Mariprofundia</taxon>
        <taxon>Mariprofundales</taxon>
        <taxon>Mariprofundaceae</taxon>
        <taxon>Mariprofundus</taxon>
    </lineage>
</organism>